<name>A0A6J6CVF2_9ZZZZ</name>
<protein>
    <submittedName>
        <fullName evidence="1">Unannotated protein</fullName>
    </submittedName>
</protein>
<organism evidence="1">
    <name type="scientific">freshwater metagenome</name>
    <dbReference type="NCBI Taxonomy" id="449393"/>
    <lineage>
        <taxon>unclassified sequences</taxon>
        <taxon>metagenomes</taxon>
        <taxon>ecological metagenomes</taxon>
    </lineage>
</organism>
<dbReference type="Pfam" id="PF10054">
    <property type="entry name" value="DUF2291"/>
    <property type="match status" value="1"/>
</dbReference>
<proteinExistence type="predicted"/>
<sequence>MTGIVKFTDFENQLAYQDIGTKLNDKVRDTVLSQVDKTTLTGKKMEIIGAFSLFNPKQYMVVPISIKVLD</sequence>
<gene>
    <name evidence="1" type="ORF">UFOPK1561_00549</name>
</gene>
<dbReference type="AlphaFoldDB" id="A0A6J6CVF2"/>
<accession>A0A6J6CVF2</accession>
<evidence type="ECO:0000313" key="1">
    <source>
        <dbReference type="EMBL" id="CAB4555106.1"/>
    </source>
</evidence>
<dbReference type="InterPro" id="IPR036215">
    <property type="entry name" value="TM0957-like_sf"/>
</dbReference>
<reference evidence="1" key="1">
    <citation type="submission" date="2020-05" db="EMBL/GenBank/DDBJ databases">
        <authorList>
            <person name="Chiriac C."/>
            <person name="Salcher M."/>
            <person name="Ghai R."/>
            <person name="Kavagutti S V."/>
        </authorList>
    </citation>
    <scope>NUCLEOTIDE SEQUENCE</scope>
</reference>
<dbReference type="InterPro" id="IPR014582">
    <property type="entry name" value="UCP033535_lipo"/>
</dbReference>
<dbReference type="EMBL" id="CAEZSZ010000052">
    <property type="protein sequence ID" value="CAB4555106.1"/>
    <property type="molecule type" value="Genomic_DNA"/>
</dbReference>
<dbReference type="SUPFAM" id="SSF141318">
    <property type="entry name" value="TM0957-like"/>
    <property type="match status" value="1"/>
</dbReference>